<organism evidence="1 3">
    <name type="scientific">Streptomyces phage Bmoc</name>
    <dbReference type="NCBI Taxonomy" id="2725629"/>
    <lineage>
        <taxon>Viruses</taxon>
        <taxon>Duplodnaviria</taxon>
        <taxon>Heunggongvirae</taxon>
        <taxon>Uroviricota</taxon>
        <taxon>Caudoviricetes</taxon>
        <taxon>Stanwilliamsviridae</taxon>
        <taxon>Boydwoodruffvirinae</taxon>
        <taxon>Samistivirus</taxon>
        <taxon>Samistivirus bmoc</taxon>
    </lineage>
</organism>
<reference evidence="1 3" key="1">
    <citation type="submission" date="2020-04" db="EMBL/GenBank/DDBJ databases">
        <authorList>
            <person name="Angtuaco S.E."/>
            <person name="Chung R.C."/>
            <person name="Hung A.H."/>
            <person name="Eghdamian A."/>
            <person name="Zhu L."/>
            <person name="Shaffer C.D."/>
            <person name="Weston-Hafer K.A."/>
            <person name="Garlena R.A."/>
            <person name="Russell D.A."/>
            <person name="Pope W.H."/>
            <person name="Jacobs-Sera D."/>
            <person name="Hatfull G.F."/>
        </authorList>
    </citation>
    <scope>NUCLEOTIDE SEQUENCE [LARGE SCALE GENOMIC DNA]</scope>
</reference>
<dbReference type="RefSeq" id="YP_010107412.1">
    <property type="nucleotide sequence ID" value="NC_055842.1"/>
</dbReference>
<evidence type="ECO:0000313" key="1">
    <source>
        <dbReference type="EMBL" id="QJD50761.1"/>
    </source>
</evidence>
<sequence>MRAGIVPVSQSLSLRVALIVQGIDVEFGDIATKAPYQRFDIFDADARRVDDVLKNFPMVRVGRSKGKVKMADPSLLKRPELRSSKELDD</sequence>
<evidence type="ECO:0000313" key="2">
    <source>
        <dbReference type="EMBL" id="QJD50975.1"/>
    </source>
</evidence>
<dbReference type="Proteomes" id="UP000502409">
    <property type="component" value="Genome"/>
</dbReference>
<dbReference type="EMBL" id="MT310865">
    <property type="protein sequence ID" value="QJD50761.1"/>
    <property type="molecule type" value="Genomic_DNA"/>
</dbReference>
<protein>
    <submittedName>
        <fullName evidence="1">Uncharacterized protein</fullName>
    </submittedName>
</protein>
<evidence type="ECO:0000313" key="3">
    <source>
        <dbReference type="Proteomes" id="UP000502409"/>
    </source>
</evidence>
<keyword evidence="3" id="KW-1185">Reference proteome</keyword>
<gene>
    <name evidence="1" type="primary">11</name>
    <name evidence="2" type="synonym">267</name>
    <name evidence="1" type="ORF">SEA_BMOC_11</name>
    <name evidence="2" type="ORF">SEA_BMOC_267</name>
</gene>
<dbReference type="GeneID" id="65125513"/>
<proteinExistence type="predicted"/>
<name>A0A6M3T9E9_9CAUD</name>
<dbReference type="EMBL" id="MT310865">
    <property type="protein sequence ID" value="QJD50975.1"/>
    <property type="molecule type" value="Genomic_DNA"/>
</dbReference>
<accession>A0A6M3T9E9</accession>
<dbReference type="KEGG" id="vg:65125513"/>